<dbReference type="EC" id="3.1.11.6" evidence="5"/>
<reference evidence="10 11" key="1">
    <citation type="journal article" date="2021" name="Sci. Rep.">
        <title>The distribution of antibiotic resistance genes in chicken gut microbiota commensals.</title>
        <authorList>
            <person name="Juricova H."/>
            <person name="Matiasovicova J."/>
            <person name="Kubasova T."/>
            <person name="Cejkova D."/>
            <person name="Rychlik I."/>
        </authorList>
    </citation>
    <scope>NUCLEOTIDE SEQUENCE [LARGE SCALE GENOMIC DNA]</scope>
    <source>
        <strain evidence="10 11">An810</strain>
    </source>
</reference>
<keyword evidence="2 5" id="KW-0540">Nuclease</keyword>
<comment type="caution">
    <text evidence="10">The sequence shown here is derived from an EMBL/GenBank/DDBJ whole genome shotgun (WGS) entry which is preliminary data.</text>
</comment>
<keyword evidence="7" id="KW-0175">Coiled coil</keyword>
<comment type="subcellular location">
    <subcellularLocation>
        <location evidence="5 6">Cytoplasm</location>
    </subcellularLocation>
</comment>
<evidence type="ECO:0000259" key="8">
    <source>
        <dbReference type="Pfam" id="PF02601"/>
    </source>
</evidence>
<evidence type="ECO:0000256" key="3">
    <source>
        <dbReference type="ARBA" id="ARBA00022801"/>
    </source>
</evidence>
<dbReference type="InterPro" id="IPR025824">
    <property type="entry name" value="OB-fold_nuc-bd_dom"/>
</dbReference>
<dbReference type="InterPro" id="IPR020579">
    <property type="entry name" value="Exonuc_VII_lsu_C"/>
</dbReference>
<dbReference type="HAMAP" id="MF_00378">
    <property type="entry name" value="Exonuc_7_L"/>
    <property type="match status" value="1"/>
</dbReference>
<organism evidence="10 11">
    <name type="scientific">Limosilactobacillus alvi</name>
    <dbReference type="NCBI Taxonomy" id="990412"/>
    <lineage>
        <taxon>Bacteria</taxon>
        <taxon>Bacillati</taxon>
        <taxon>Bacillota</taxon>
        <taxon>Bacilli</taxon>
        <taxon>Lactobacillales</taxon>
        <taxon>Lactobacillaceae</taxon>
        <taxon>Limosilactobacillus</taxon>
    </lineage>
</organism>
<comment type="function">
    <text evidence="5">Bidirectionally degrades single-stranded DNA into large acid-insoluble oligonucleotides, which are then degraded further into small acid-soluble oligonucleotides.</text>
</comment>
<keyword evidence="1 5" id="KW-0963">Cytoplasm</keyword>
<gene>
    <name evidence="5" type="primary">xseA</name>
    <name evidence="10" type="ORF">H5993_01060</name>
</gene>
<dbReference type="InterPro" id="IPR003753">
    <property type="entry name" value="Exonuc_VII_L"/>
</dbReference>
<dbReference type="RefSeq" id="WP_204775890.1">
    <property type="nucleotide sequence ID" value="NZ_JACJJQ010000003.1"/>
</dbReference>
<evidence type="ECO:0000256" key="4">
    <source>
        <dbReference type="ARBA" id="ARBA00022839"/>
    </source>
</evidence>
<feature type="coiled-coil region" evidence="7">
    <location>
        <begin position="290"/>
        <end position="347"/>
    </location>
</feature>
<comment type="subunit">
    <text evidence="5">Heterooligomer composed of large and small subunits.</text>
</comment>
<sequence>MPKDNPLTIGQLTRYISRKFDVDPYLSQRNLWVVGELTDYRPSSRHQYFAIKDDTEGLAPKDQYKIKAVMFQSAFAKVPFKMENGMKILVRGRVAVYPNRGEYQLYVEQLEEVGTGSLQVAFQQMYKKLKAEGLFDSPKKPIPPFPRRVAIVTSNDAAVKHDMITTFRRRNPLIQLIFYPTKVQGDDAAPMIASQIKRVNASGNFDTLIVARGGGSRGDLWPFNEEVVGRAIAASKIPVISSVGHETDTTIADLAADDRQATPTAAAVKASAWELVEVRAELKRSQLELINGIQAKLKLANQTLRRLQESYPLSQPQRLIERPLQQVDDLKIRLIQLQSQQVQAKREQFQQVDHRLQLLSPVNRVKRNQLQLQHLVTNLKQSSRLVLQSQNQYFRNLVGRLDALSPLKVLERGYSYATRDNQVVSAHQLQNGDELNLHFYDGNAEVTVDKVRKED</sequence>
<dbReference type="PANTHER" id="PTHR30008:SF0">
    <property type="entry name" value="EXODEOXYRIBONUCLEASE 7 LARGE SUBUNIT"/>
    <property type="match status" value="1"/>
</dbReference>
<dbReference type="NCBIfam" id="TIGR00237">
    <property type="entry name" value="xseA"/>
    <property type="match status" value="1"/>
</dbReference>
<keyword evidence="4 5" id="KW-0269">Exonuclease</keyword>
<evidence type="ECO:0000313" key="10">
    <source>
        <dbReference type="EMBL" id="MBM6753358.1"/>
    </source>
</evidence>
<evidence type="ECO:0000313" key="11">
    <source>
        <dbReference type="Proteomes" id="UP000776629"/>
    </source>
</evidence>
<evidence type="ECO:0000256" key="6">
    <source>
        <dbReference type="RuleBase" id="RU004355"/>
    </source>
</evidence>
<evidence type="ECO:0000256" key="1">
    <source>
        <dbReference type="ARBA" id="ARBA00022490"/>
    </source>
</evidence>
<evidence type="ECO:0000256" key="2">
    <source>
        <dbReference type="ARBA" id="ARBA00022722"/>
    </source>
</evidence>
<evidence type="ECO:0000256" key="5">
    <source>
        <dbReference type="HAMAP-Rule" id="MF_00378"/>
    </source>
</evidence>
<comment type="catalytic activity">
    <reaction evidence="5 6">
        <text>Exonucleolytic cleavage in either 5'- to 3'- or 3'- to 5'-direction to yield nucleoside 5'-phosphates.</text>
        <dbReference type="EC" id="3.1.11.6"/>
    </reaction>
</comment>
<comment type="similarity">
    <text evidence="5 6">Belongs to the XseA family.</text>
</comment>
<dbReference type="Proteomes" id="UP000776629">
    <property type="component" value="Unassembled WGS sequence"/>
</dbReference>
<evidence type="ECO:0000256" key="7">
    <source>
        <dbReference type="SAM" id="Coils"/>
    </source>
</evidence>
<proteinExistence type="inferred from homology"/>
<dbReference type="EMBL" id="JACJJQ010000003">
    <property type="protein sequence ID" value="MBM6753358.1"/>
    <property type="molecule type" value="Genomic_DNA"/>
</dbReference>
<keyword evidence="11" id="KW-1185">Reference proteome</keyword>
<accession>A0ABS2ELN9</accession>
<keyword evidence="3 5" id="KW-0378">Hydrolase</keyword>
<evidence type="ECO:0000259" key="9">
    <source>
        <dbReference type="Pfam" id="PF13742"/>
    </source>
</evidence>
<dbReference type="PANTHER" id="PTHR30008">
    <property type="entry name" value="EXODEOXYRIBONUCLEASE 7 LARGE SUBUNIT"/>
    <property type="match status" value="1"/>
</dbReference>
<protein>
    <recommendedName>
        <fullName evidence="5">Exodeoxyribonuclease 7 large subunit</fullName>
        <ecNumber evidence="5">3.1.11.6</ecNumber>
    </recommendedName>
    <alternativeName>
        <fullName evidence="5">Exodeoxyribonuclease VII large subunit</fullName>
        <shortName evidence="5">Exonuclease VII large subunit</shortName>
    </alternativeName>
</protein>
<dbReference type="CDD" id="cd04489">
    <property type="entry name" value="ExoVII_LU_OBF"/>
    <property type="match status" value="1"/>
</dbReference>
<name>A0ABS2ELN9_9LACO</name>
<dbReference type="GO" id="GO:0008855">
    <property type="term" value="F:exodeoxyribonuclease VII activity"/>
    <property type="evidence" value="ECO:0007669"/>
    <property type="project" value="UniProtKB-EC"/>
</dbReference>
<dbReference type="Pfam" id="PF13742">
    <property type="entry name" value="tRNA_anti_2"/>
    <property type="match status" value="1"/>
</dbReference>
<feature type="domain" description="Exonuclease VII large subunit C-terminal" evidence="8">
    <location>
        <begin position="137"/>
        <end position="446"/>
    </location>
</feature>
<feature type="domain" description="OB-fold nucleic acid binding" evidence="9">
    <location>
        <begin position="7"/>
        <end position="111"/>
    </location>
</feature>
<dbReference type="Pfam" id="PF02601">
    <property type="entry name" value="Exonuc_VII_L"/>
    <property type="match status" value="1"/>
</dbReference>